<reference evidence="2" key="1">
    <citation type="submission" date="2020-09" db="EMBL/GenBank/DDBJ databases">
        <authorList>
            <person name="Kikuchi T."/>
        </authorList>
    </citation>
    <scope>NUCLEOTIDE SEQUENCE</scope>
    <source>
        <strain evidence="2">SH1</strain>
    </source>
</reference>
<dbReference type="AlphaFoldDB" id="A0A811L3V4"/>
<evidence type="ECO:0000259" key="1">
    <source>
        <dbReference type="PROSITE" id="PS50097"/>
    </source>
</evidence>
<sequence length="270" mass="30846">MLFMYRVYFDMNFEYLKGRASRLQFDGEKRDKERPGRKDAFLISRWEPKRSWKVDEEATPPTSSQPVAVGRKVQIHKTSKAPEVSVLDTSSVDSGFTFGSVLSQPKFPTSFSVNPNTYLSSRSSALNVKGQAFNEPKLSDFQIKVGTRTFYVSKMVLAANSKVFHRMFMTDCNEVDAGFMVMQDCEPAAVEAMLFYMFEKKSVDEDLARDVMLLADKYQMSELKDQCEIKLGSTLKLDNLEDRISLAYNLRASNLLKKCFKFGADQFDSF</sequence>
<gene>
    <name evidence="2" type="ORF">BOKJ2_LOCUS10575</name>
</gene>
<dbReference type="PROSITE" id="PS50097">
    <property type="entry name" value="BTB"/>
    <property type="match status" value="1"/>
</dbReference>
<organism evidence="2 3">
    <name type="scientific">Bursaphelenchus okinawaensis</name>
    <dbReference type="NCBI Taxonomy" id="465554"/>
    <lineage>
        <taxon>Eukaryota</taxon>
        <taxon>Metazoa</taxon>
        <taxon>Ecdysozoa</taxon>
        <taxon>Nematoda</taxon>
        <taxon>Chromadorea</taxon>
        <taxon>Rhabditida</taxon>
        <taxon>Tylenchina</taxon>
        <taxon>Tylenchomorpha</taxon>
        <taxon>Aphelenchoidea</taxon>
        <taxon>Aphelenchoididae</taxon>
        <taxon>Bursaphelenchus</taxon>
    </lineage>
</organism>
<dbReference type="Proteomes" id="UP000614601">
    <property type="component" value="Unassembled WGS sequence"/>
</dbReference>
<dbReference type="PANTHER" id="PTHR24413">
    <property type="entry name" value="SPECKLE-TYPE POZ PROTEIN"/>
    <property type="match status" value="1"/>
</dbReference>
<dbReference type="SUPFAM" id="SSF54695">
    <property type="entry name" value="POZ domain"/>
    <property type="match status" value="1"/>
</dbReference>
<dbReference type="EMBL" id="CAJFCW020000005">
    <property type="protein sequence ID" value="CAG9118845.1"/>
    <property type="molecule type" value="Genomic_DNA"/>
</dbReference>
<accession>A0A811L3V4</accession>
<name>A0A811L3V4_9BILA</name>
<dbReference type="Proteomes" id="UP000783686">
    <property type="component" value="Unassembled WGS sequence"/>
</dbReference>
<feature type="domain" description="BTB" evidence="1">
    <location>
        <begin position="139"/>
        <end position="206"/>
    </location>
</feature>
<comment type="caution">
    <text evidence="2">The sequence shown here is derived from an EMBL/GenBank/DDBJ whole genome shotgun (WGS) entry which is preliminary data.</text>
</comment>
<evidence type="ECO:0000313" key="2">
    <source>
        <dbReference type="EMBL" id="CAD5223805.1"/>
    </source>
</evidence>
<protein>
    <recommendedName>
        <fullName evidence="1">BTB domain-containing protein</fullName>
    </recommendedName>
</protein>
<evidence type="ECO:0000313" key="3">
    <source>
        <dbReference type="Proteomes" id="UP000614601"/>
    </source>
</evidence>
<dbReference type="CDD" id="cd18186">
    <property type="entry name" value="BTB_POZ_ZBTB_KLHL-like"/>
    <property type="match status" value="1"/>
</dbReference>
<dbReference type="Gene3D" id="3.30.710.10">
    <property type="entry name" value="Potassium Channel Kv1.1, Chain A"/>
    <property type="match status" value="1"/>
</dbReference>
<dbReference type="Pfam" id="PF00651">
    <property type="entry name" value="BTB"/>
    <property type="match status" value="1"/>
</dbReference>
<dbReference type="InterPro" id="IPR000210">
    <property type="entry name" value="BTB/POZ_dom"/>
</dbReference>
<keyword evidence="3" id="KW-1185">Reference proteome</keyword>
<dbReference type="EMBL" id="CAJFDH010000005">
    <property type="protein sequence ID" value="CAD5223805.1"/>
    <property type="molecule type" value="Genomic_DNA"/>
</dbReference>
<dbReference type="SMART" id="SM00225">
    <property type="entry name" value="BTB"/>
    <property type="match status" value="1"/>
</dbReference>
<dbReference type="OrthoDB" id="5877862at2759"/>
<dbReference type="InterPro" id="IPR011333">
    <property type="entry name" value="SKP1/BTB/POZ_sf"/>
</dbReference>
<proteinExistence type="predicted"/>